<dbReference type="AlphaFoldDB" id="A0AAN7VLM6"/>
<proteinExistence type="predicted"/>
<reference evidence="2" key="1">
    <citation type="submission" date="2023-08" db="EMBL/GenBank/DDBJ databases">
        <title>Black Yeasts Isolated from many extreme environments.</title>
        <authorList>
            <person name="Coleine C."/>
            <person name="Stajich J.E."/>
            <person name="Selbmann L."/>
        </authorList>
    </citation>
    <scope>NUCLEOTIDE SEQUENCE</scope>
    <source>
        <strain evidence="2">CCFEE 5810</strain>
    </source>
</reference>
<evidence type="ECO:0000256" key="1">
    <source>
        <dbReference type="SAM" id="SignalP"/>
    </source>
</evidence>
<keyword evidence="1" id="KW-0732">Signal</keyword>
<comment type="caution">
    <text evidence="2">The sequence shown here is derived from an EMBL/GenBank/DDBJ whole genome shotgun (WGS) entry which is preliminary data.</text>
</comment>
<dbReference type="EMBL" id="JAVRQU010000020">
    <property type="protein sequence ID" value="KAK5691967.1"/>
    <property type="molecule type" value="Genomic_DNA"/>
</dbReference>
<sequence length="397" mass="41173">MKPSSLTPLLLSSTAYAAVLSASTFSQCFTSRVPTSVKNPTTATLAYTYTWPITQYTTSTPTRLITPTPSTTTVTSSSQIVSYTVLSQSLQTYTSTSVIYETSISSIDVTTTTTTFTTSTLSTLTSGTSTVPTSAGWLPVQSSLPSSAAKKRSLALTPVNERSVAPRHGTLFPRAQGDTGVPAANKALPASWPKSVVCVQLVIAFSTKIISKTAKTATSTLPVYTYSITKVSVSTLASTVIPTDASTTVTVLSTSTSILMPAPTLTLSETYTAVQTVVVPSATTYAACSPDNLAGTVNGQGVNGFTYGSASLAWTDDNTAYDCCVSCINNPSCASTAFFPTWSPGSRCMATLQSSCSAAGQYQYTAQLNPNPILPPGSGWYIGNGNCGSFTAFGSSG</sequence>
<feature type="signal peptide" evidence="1">
    <location>
        <begin position="1"/>
        <end position="17"/>
    </location>
</feature>
<evidence type="ECO:0008006" key="4">
    <source>
        <dbReference type="Google" id="ProtNLM"/>
    </source>
</evidence>
<feature type="chain" id="PRO_5042902398" description="Apple domain-containing protein" evidence="1">
    <location>
        <begin position="18"/>
        <end position="397"/>
    </location>
</feature>
<protein>
    <recommendedName>
        <fullName evidence="4">Apple domain-containing protein</fullName>
    </recommendedName>
</protein>
<dbReference type="Proteomes" id="UP001310594">
    <property type="component" value="Unassembled WGS sequence"/>
</dbReference>
<accession>A0AAN7VLM6</accession>
<gene>
    <name evidence="2" type="ORF">LTR97_011138</name>
</gene>
<name>A0AAN7VLM6_9PEZI</name>
<evidence type="ECO:0000313" key="3">
    <source>
        <dbReference type="Proteomes" id="UP001310594"/>
    </source>
</evidence>
<evidence type="ECO:0000313" key="2">
    <source>
        <dbReference type="EMBL" id="KAK5691967.1"/>
    </source>
</evidence>
<organism evidence="2 3">
    <name type="scientific">Elasticomyces elasticus</name>
    <dbReference type="NCBI Taxonomy" id="574655"/>
    <lineage>
        <taxon>Eukaryota</taxon>
        <taxon>Fungi</taxon>
        <taxon>Dikarya</taxon>
        <taxon>Ascomycota</taxon>
        <taxon>Pezizomycotina</taxon>
        <taxon>Dothideomycetes</taxon>
        <taxon>Dothideomycetidae</taxon>
        <taxon>Mycosphaerellales</taxon>
        <taxon>Teratosphaeriaceae</taxon>
        <taxon>Elasticomyces</taxon>
    </lineage>
</organism>